<accession>A0A2S8FAG8</accession>
<name>A0A2S8FAG8_9BACT</name>
<gene>
    <name evidence="1" type="ORF">C5Y98_24500</name>
</gene>
<protein>
    <submittedName>
        <fullName evidence="1">Uncharacterized protein</fullName>
    </submittedName>
</protein>
<dbReference type="EMBL" id="PUIB01000024">
    <property type="protein sequence ID" value="PQO28924.1"/>
    <property type="molecule type" value="Genomic_DNA"/>
</dbReference>
<dbReference type="AlphaFoldDB" id="A0A2S8FAG8"/>
<reference evidence="1 2" key="1">
    <citation type="submission" date="2018-02" db="EMBL/GenBank/DDBJ databases">
        <title>Comparative genomes isolates from brazilian mangrove.</title>
        <authorList>
            <person name="Araujo J.E."/>
            <person name="Taketani R.G."/>
            <person name="Silva M.C.P."/>
            <person name="Loureco M.V."/>
            <person name="Andreote F.D."/>
        </authorList>
    </citation>
    <scope>NUCLEOTIDE SEQUENCE [LARGE SCALE GENOMIC DNA]</scope>
    <source>
        <strain evidence="1 2">NAP PRIS-MGV</strain>
    </source>
</reference>
<comment type="caution">
    <text evidence="1">The sequence shown here is derived from an EMBL/GenBank/DDBJ whole genome shotgun (WGS) entry which is preliminary data.</text>
</comment>
<dbReference type="Proteomes" id="UP000239388">
    <property type="component" value="Unassembled WGS sequence"/>
</dbReference>
<proteinExistence type="predicted"/>
<evidence type="ECO:0000313" key="1">
    <source>
        <dbReference type="EMBL" id="PQO28924.1"/>
    </source>
</evidence>
<evidence type="ECO:0000313" key="2">
    <source>
        <dbReference type="Proteomes" id="UP000239388"/>
    </source>
</evidence>
<organism evidence="1 2">
    <name type="scientific">Blastopirellula marina</name>
    <dbReference type="NCBI Taxonomy" id="124"/>
    <lineage>
        <taxon>Bacteria</taxon>
        <taxon>Pseudomonadati</taxon>
        <taxon>Planctomycetota</taxon>
        <taxon>Planctomycetia</taxon>
        <taxon>Pirellulales</taxon>
        <taxon>Pirellulaceae</taxon>
        <taxon>Blastopirellula</taxon>
    </lineage>
</organism>
<sequence length="195" mass="21704">MSNSLVSIQLSEWQECTPDEVPALKGCFLDEPTGGHAVAKFLNDSGKLSLVELRSGLHVSAYSHVGRIRVGNLDITVLPKLGAQALLRLLHYAFGFRQLDFLADSIHVTDRLTLYALPESDFGSQSCWHSVTTTITDSSSHRFQVLRIYAQHVACRVDFGRLGGAHICHCKVAIRGDALDRRSWGLFWAQDRRGR</sequence>